<name>A0A1M4PPF7_9FIRM</name>
<dbReference type="Pfam" id="PF07799">
    <property type="entry name" value="DUF1643"/>
    <property type="match status" value="1"/>
</dbReference>
<gene>
    <name evidence="1" type="ORF">CUESP1_2010</name>
</gene>
<accession>A0A1M4PPF7</accession>
<dbReference type="Proteomes" id="UP000245423">
    <property type="component" value="Chromosome 1"/>
</dbReference>
<dbReference type="EMBL" id="LT669839">
    <property type="protein sequence ID" value="SHD77367.1"/>
    <property type="molecule type" value="Genomic_DNA"/>
</dbReference>
<organism evidence="1 2">
    <name type="scientific">[Clostridium] ultunense Esp</name>
    <dbReference type="NCBI Taxonomy" id="1288971"/>
    <lineage>
        <taxon>Bacteria</taxon>
        <taxon>Bacillati</taxon>
        <taxon>Bacillota</taxon>
        <taxon>Tissierellia</taxon>
        <taxon>Tissierellales</taxon>
        <taxon>Tepidimicrobiaceae</taxon>
        <taxon>Schnuerera</taxon>
    </lineage>
</organism>
<dbReference type="OrthoDB" id="9807577at2"/>
<dbReference type="RefSeq" id="WP_025641397.1">
    <property type="nucleotide sequence ID" value="NZ_LT669839.1"/>
</dbReference>
<sequence length="183" mass="21546">MKNKIEVRNMIETDQKQINTEVKLLKDGEHTYRYMLKKQWGEGEKTAAIMMLNPSKADSLKLDLTVMNVTNYLVDNGFSGMSIVNLFSYMSTNPNNLKYRNQDYERINVEYIEQAFEDASIIIIAWTRGEKITEKRKIKGILKKYEHKLKCFKDGNEKIMRHPSRGFNDKWTLVDYNFDIEGL</sequence>
<proteinExistence type="predicted"/>
<protein>
    <recommendedName>
        <fullName evidence="3">DUF1643 domain-containing protein</fullName>
    </recommendedName>
</protein>
<evidence type="ECO:0000313" key="1">
    <source>
        <dbReference type="EMBL" id="SHD77367.1"/>
    </source>
</evidence>
<evidence type="ECO:0008006" key="3">
    <source>
        <dbReference type="Google" id="ProtNLM"/>
    </source>
</evidence>
<evidence type="ECO:0000313" key="2">
    <source>
        <dbReference type="Proteomes" id="UP000245423"/>
    </source>
</evidence>
<reference evidence="1 2" key="1">
    <citation type="submission" date="2016-11" db="EMBL/GenBank/DDBJ databases">
        <authorList>
            <person name="Manzoor S."/>
        </authorList>
    </citation>
    <scope>NUCLEOTIDE SEQUENCE [LARGE SCALE GENOMIC DNA]</scope>
    <source>
        <strain evidence="1">Clostridium ultunense strain Esp</strain>
    </source>
</reference>
<dbReference type="InterPro" id="IPR012441">
    <property type="entry name" value="DUF1643"/>
</dbReference>
<keyword evidence="2" id="KW-1185">Reference proteome</keyword>
<dbReference type="AlphaFoldDB" id="A0A1M4PPF7"/>